<accession>A0A239EKR7</accession>
<keyword evidence="2" id="KW-1185">Reference proteome</keyword>
<dbReference type="AlphaFoldDB" id="A0A239EKR7"/>
<evidence type="ECO:0000313" key="2">
    <source>
        <dbReference type="Proteomes" id="UP000198432"/>
    </source>
</evidence>
<evidence type="ECO:0000313" key="1">
    <source>
        <dbReference type="EMBL" id="SNS44991.1"/>
    </source>
</evidence>
<organism evidence="1 2">
    <name type="scientific">Pontibacter ummariensis</name>
    <dbReference type="NCBI Taxonomy" id="1610492"/>
    <lineage>
        <taxon>Bacteria</taxon>
        <taxon>Pseudomonadati</taxon>
        <taxon>Bacteroidota</taxon>
        <taxon>Cytophagia</taxon>
        <taxon>Cytophagales</taxon>
        <taxon>Hymenobacteraceae</taxon>
        <taxon>Pontibacter</taxon>
    </lineage>
</organism>
<protein>
    <submittedName>
        <fullName evidence="1">Uncharacterized protein</fullName>
    </submittedName>
</protein>
<dbReference type="Proteomes" id="UP000198432">
    <property type="component" value="Unassembled WGS sequence"/>
</dbReference>
<name>A0A239EKR7_9BACT</name>
<reference evidence="2" key="1">
    <citation type="submission" date="2017-06" db="EMBL/GenBank/DDBJ databases">
        <authorList>
            <person name="Varghese N."/>
            <person name="Submissions S."/>
        </authorList>
    </citation>
    <scope>NUCLEOTIDE SEQUENCE [LARGE SCALE GENOMIC DNA]</scope>
    <source>
        <strain evidence="2">NKM1</strain>
    </source>
</reference>
<sequence>MTESYQFNQLKELGHEVEIWYFGNLFGLSSNIVLNAPAIKEYVVMINSLDILKDKVQELESGAVLFSTLGTFHYFPILYKIIKCRKDLIWIGRITKSIPLASSKSSNPLKSVLRNIFFYNLYRPFSNVMLYVVQKAIRKYGQVVGLKAYQPDYLMVTNIEQVPSSYPKERVILTHADDYNIHLLKKDIELDLSLQDAIVFLDQMIYYHSDLKNLRADDKDVDRYYQKLNKLLDDVSQKYGKPVVIAGHPEAEKYPHYQERFKGKKLVTGKSLNLVKHAALVMTHYSGAVNFAVIYKKPLLMVSSRGFEPYENIMRSIRTLSKELNVKVINIDNYDLQEIDLSLKPNYNTYRNQYIKSDNTPDELSYPYAVSYALNQVKAKEAH</sequence>
<dbReference type="OrthoDB" id="624377at2"/>
<gene>
    <name evidence="1" type="ORF">SAMN06296052_106217</name>
</gene>
<dbReference type="EMBL" id="FZOQ01000006">
    <property type="protein sequence ID" value="SNS44991.1"/>
    <property type="molecule type" value="Genomic_DNA"/>
</dbReference>
<dbReference type="RefSeq" id="WP_106219092.1">
    <property type="nucleotide sequence ID" value="NZ_FZOQ01000006.1"/>
</dbReference>
<proteinExistence type="predicted"/>